<comment type="caution">
    <text evidence="4">The sequence shown here is derived from an EMBL/GenBank/DDBJ whole genome shotgun (WGS) entry which is preliminary data.</text>
</comment>
<evidence type="ECO:0000259" key="3">
    <source>
        <dbReference type="PROSITE" id="PS51186"/>
    </source>
</evidence>
<organism evidence="4 5">
    <name type="scientific">Edaphobacter dinghuensis</name>
    <dbReference type="NCBI Taxonomy" id="1560005"/>
    <lineage>
        <taxon>Bacteria</taxon>
        <taxon>Pseudomonadati</taxon>
        <taxon>Acidobacteriota</taxon>
        <taxon>Terriglobia</taxon>
        <taxon>Terriglobales</taxon>
        <taxon>Acidobacteriaceae</taxon>
        <taxon>Edaphobacter</taxon>
    </lineage>
</organism>
<evidence type="ECO:0000313" key="4">
    <source>
        <dbReference type="EMBL" id="GGG70776.1"/>
    </source>
</evidence>
<dbReference type="PROSITE" id="PS50995">
    <property type="entry name" value="HTH_MARR_2"/>
    <property type="match status" value="1"/>
</dbReference>
<dbReference type="PROSITE" id="PS51186">
    <property type="entry name" value="GNAT"/>
    <property type="match status" value="1"/>
</dbReference>
<dbReference type="Gene3D" id="3.40.630.30">
    <property type="match status" value="1"/>
</dbReference>
<protein>
    <submittedName>
        <fullName evidence="4">GNAT family N-acetyltransferase</fullName>
    </submittedName>
</protein>
<dbReference type="Pfam" id="PF00583">
    <property type="entry name" value="Acetyltransf_1"/>
    <property type="match status" value="1"/>
</dbReference>
<dbReference type="InterPro" id="IPR036388">
    <property type="entry name" value="WH-like_DNA-bd_sf"/>
</dbReference>
<gene>
    <name evidence="4" type="ORF">GCM10011585_11230</name>
</gene>
<dbReference type="Proteomes" id="UP000647241">
    <property type="component" value="Unassembled WGS sequence"/>
</dbReference>
<accession>A0A917H8C5</accession>
<dbReference type="CDD" id="cd04301">
    <property type="entry name" value="NAT_SF"/>
    <property type="match status" value="1"/>
</dbReference>
<feature type="domain" description="N-acetyltransferase" evidence="3">
    <location>
        <begin position="161"/>
        <end position="316"/>
    </location>
</feature>
<dbReference type="GO" id="GO:0003700">
    <property type="term" value="F:DNA-binding transcription factor activity"/>
    <property type="evidence" value="ECO:0007669"/>
    <property type="project" value="InterPro"/>
</dbReference>
<dbReference type="InterPro" id="IPR000182">
    <property type="entry name" value="GNAT_dom"/>
</dbReference>
<reference evidence="4" key="1">
    <citation type="journal article" date="2014" name="Int. J. Syst. Evol. Microbiol.">
        <title>Complete genome sequence of Corynebacterium casei LMG S-19264T (=DSM 44701T), isolated from a smear-ripened cheese.</title>
        <authorList>
            <consortium name="US DOE Joint Genome Institute (JGI-PGF)"/>
            <person name="Walter F."/>
            <person name="Albersmeier A."/>
            <person name="Kalinowski J."/>
            <person name="Ruckert C."/>
        </authorList>
    </citation>
    <scope>NUCLEOTIDE SEQUENCE</scope>
    <source>
        <strain evidence="4">CGMCC 1.12997</strain>
    </source>
</reference>
<dbReference type="AlphaFoldDB" id="A0A917H8C5"/>
<dbReference type="SUPFAM" id="SSF46785">
    <property type="entry name" value="Winged helix' DNA-binding domain"/>
    <property type="match status" value="1"/>
</dbReference>
<dbReference type="InterPro" id="IPR036390">
    <property type="entry name" value="WH_DNA-bd_sf"/>
</dbReference>
<dbReference type="SMART" id="SM00347">
    <property type="entry name" value="HTH_MARR"/>
    <property type="match status" value="1"/>
</dbReference>
<dbReference type="InterPro" id="IPR000835">
    <property type="entry name" value="HTH_MarR-typ"/>
</dbReference>
<keyword evidence="1" id="KW-0808">Transferase</keyword>
<dbReference type="Pfam" id="PF12802">
    <property type="entry name" value="MarR_2"/>
    <property type="match status" value="1"/>
</dbReference>
<dbReference type="GO" id="GO:0008080">
    <property type="term" value="F:N-acetyltransferase activity"/>
    <property type="evidence" value="ECO:0007669"/>
    <property type="project" value="InterPro"/>
</dbReference>
<proteinExistence type="predicted"/>
<dbReference type="PANTHER" id="PTHR13947">
    <property type="entry name" value="GNAT FAMILY N-ACETYLTRANSFERASE"/>
    <property type="match status" value="1"/>
</dbReference>
<keyword evidence="5" id="KW-1185">Reference proteome</keyword>
<reference evidence="4" key="2">
    <citation type="submission" date="2020-09" db="EMBL/GenBank/DDBJ databases">
        <authorList>
            <person name="Sun Q."/>
            <person name="Zhou Y."/>
        </authorList>
    </citation>
    <scope>NUCLEOTIDE SEQUENCE</scope>
    <source>
        <strain evidence="4">CGMCC 1.12997</strain>
    </source>
</reference>
<dbReference type="SUPFAM" id="SSF55729">
    <property type="entry name" value="Acyl-CoA N-acyltransferases (Nat)"/>
    <property type="match status" value="1"/>
</dbReference>
<evidence type="ECO:0000256" key="1">
    <source>
        <dbReference type="ARBA" id="ARBA00022679"/>
    </source>
</evidence>
<evidence type="ECO:0000259" key="2">
    <source>
        <dbReference type="PROSITE" id="PS50995"/>
    </source>
</evidence>
<feature type="domain" description="HTH marR-type" evidence="2">
    <location>
        <begin position="12"/>
        <end position="147"/>
    </location>
</feature>
<dbReference type="InterPro" id="IPR016181">
    <property type="entry name" value="Acyl_CoA_acyltransferase"/>
</dbReference>
<dbReference type="InterPro" id="IPR050769">
    <property type="entry name" value="NAT_camello-type"/>
</dbReference>
<dbReference type="Gene3D" id="1.10.10.10">
    <property type="entry name" value="Winged helix-like DNA-binding domain superfamily/Winged helix DNA-binding domain"/>
    <property type="match status" value="1"/>
</dbReference>
<sequence length="322" mass="36024">MLPAMEPHPVSTSQQIAAIRRFNRFYTSTIGTLEEGLLKSALSLAEARVLYEIASRNQPTASEIANELNLDMGYLSRILRTFTARKLISRKTSSSDGRQTLLSLTPAGRKEFAALDGRSSQQVQQMIEHLNANQQRQLIGSMSSIESLLNPTATAASSQPYILRSHRAGDMGWIVERHGALYAQEYGWNEHFEALVARIVADFITGYKPKRERCWIAERDGERLGCIFLVKHPEQADVAKLRLLLVEPSARGLGLGKALVNECVSFARTAGYKKITLWTQSILTSAHHIYQQAGFKLVHEAPHHSFGVDLIEQTWDLKLNGR</sequence>
<dbReference type="EMBL" id="BMGT01000001">
    <property type="protein sequence ID" value="GGG70776.1"/>
    <property type="molecule type" value="Genomic_DNA"/>
</dbReference>
<evidence type="ECO:0000313" key="5">
    <source>
        <dbReference type="Proteomes" id="UP000647241"/>
    </source>
</evidence>
<name>A0A917H8C5_9BACT</name>
<dbReference type="PANTHER" id="PTHR13947:SF37">
    <property type="entry name" value="LD18367P"/>
    <property type="match status" value="1"/>
</dbReference>